<sequence>MTDNKDDRIVDFNELKNKAREKDIDNFEQYIYDLYYSLSQGELSITAFSSKIKEYMDKNSISSEKLFNIQKEMMKRYGLDPEDIEAQMKSLGLNFSEMPIESDYENIRKAIGFNEKYKNSLNSKVVSTYSISNNSNNVDIILDKENVILRSSNAINLKDLELNDFLCSYKKVLEDKPLNISLCENIKTYEY</sequence>
<dbReference type="Proteomes" id="UP000239863">
    <property type="component" value="Unassembled WGS sequence"/>
</dbReference>
<organism evidence="1 2">
    <name type="scientific">Clostridium algidicarnis DSM 15099</name>
    <dbReference type="NCBI Taxonomy" id="1121295"/>
    <lineage>
        <taxon>Bacteria</taxon>
        <taxon>Bacillati</taxon>
        <taxon>Bacillota</taxon>
        <taxon>Clostridia</taxon>
        <taxon>Eubacteriales</taxon>
        <taxon>Clostridiaceae</taxon>
        <taxon>Clostridium</taxon>
    </lineage>
</organism>
<dbReference type="RefSeq" id="WP_104409853.1">
    <property type="nucleotide sequence ID" value="NZ_PTIS01000008.1"/>
</dbReference>
<name>A0A2S6FXK8_9CLOT</name>
<dbReference type="AlphaFoldDB" id="A0A2S6FXK8"/>
<dbReference type="InterPro" id="IPR024218">
    <property type="entry name" value="DUF3867"/>
</dbReference>
<accession>A0A2S6FXK8</accession>
<dbReference type="EMBL" id="PTIS01000008">
    <property type="protein sequence ID" value="PPK48259.1"/>
    <property type="molecule type" value="Genomic_DNA"/>
</dbReference>
<evidence type="ECO:0000313" key="2">
    <source>
        <dbReference type="Proteomes" id="UP000239863"/>
    </source>
</evidence>
<dbReference type="OrthoDB" id="1754214at2"/>
<dbReference type="Pfam" id="PF12983">
    <property type="entry name" value="DUF3867"/>
    <property type="match status" value="1"/>
</dbReference>
<protein>
    <submittedName>
        <fullName evidence="1">Uncharacterized protein DUF3867</fullName>
    </submittedName>
</protein>
<proteinExistence type="predicted"/>
<evidence type="ECO:0000313" key="1">
    <source>
        <dbReference type="EMBL" id="PPK48259.1"/>
    </source>
</evidence>
<reference evidence="1 2" key="1">
    <citation type="submission" date="2018-02" db="EMBL/GenBank/DDBJ databases">
        <title>Genomic Encyclopedia of Archaeal and Bacterial Type Strains, Phase II (KMG-II): from individual species to whole genera.</title>
        <authorList>
            <person name="Goeker M."/>
        </authorList>
    </citation>
    <scope>NUCLEOTIDE SEQUENCE [LARGE SCALE GENOMIC DNA]</scope>
    <source>
        <strain evidence="1 2">DSM 15099</strain>
    </source>
</reference>
<comment type="caution">
    <text evidence="1">The sequence shown here is derived from an EMBL/GenBank/DDBJ whole genome shotgun (WGS) entry which is preliminary data.</text>
</comment>
<gene>
    <name evidence="1" type="ORF">BD821_10819</name>
</gene>